<accession>A0ABN8DKM3</accession>
<dbReference type="PANTHER" id="PTHR43280:SF2">
    <property type="entry name" value="HTH-TYPE TRANSCRIPTIONAL REGULATOR EXSA"/>
    <property type="match status" value="1"/>
</dbReference>
<dbReference type="Gene3D" id="2.60.120.10">
    <property type="entry name" value="Jelly Rolls"/>
    <property type="match status" value="1"/>
</dbReference>
<evidence type="ECO:0000259" key="5">
    <source>
        <dbReference type="PROSITE" id="PS01124"/>
    </source>
</evidence>
<dbReference type="Proteomes" id="UP000838160">
    <property type="component" value="Unassembled WGS sequence"/>
</dbReference>
<dbReference type="Gene3D" id="1.10.10.60">
    <property type="entry name" value="Homeodomain-like"/>
    <property type="match status" value="2"/>
</dbReference>
<evidence type="ECO:0000313" key="6">
    <source>
        <dbReference type="EMBL" id="CAH0528786.1"/>
    </source>
</evidence>
<keyword evidence="3" id="KW-0010">Activator</keyword>
<keyword evidence="4" id="KW-0804">Transcription</keyword>
<dbReference type="PROSITE" id="PS01124">
    <property type="entry name" value="HTH_ARAC_FAMILY_2"/>
    <property type="match status" value="1"/>
</dbReference>
<dbReference type="InterPro" id="IPR014710">
    <property type="entry name" value="RmlC-like_jellyroll"/>
</dbReference>
<organism evidence="6 7">
    <name type="scientific">Vibrio hippocampi</name>
    <dbReference type="NCBI Taxonomy" id="654686"/>
    <lineage>
        <taxon>Bacteria</taxon>
        <taxon>Pseudomonadati</taxon>
        <taxon>Pseudomonadota</taxon>
        <taxon>Gammaproteobacteria</taxon>
        <taxon>Vibrionales</taxon>
        <taxon>Vibrionaceae</taxon>
        <taxon>Vibrio</taxon>
    </lineage>
</organism>
<dbReference type="SUPFAM" id="SSF51215">
    <property type="entry name" value="Regulatory protein AraC"/>
    <property type="match status" value="1"/>
</dbReference>
<dbReference type="PRINTS" id="PR00032">
    <property type="entry name" value="HTHARAC"/>
</dbReference>
<dbReference type="EMBL" id="CAKLCM010000003">
    <property type="protein sequence ID" value="CAH0528786.1"/>
    <property type="molecule type" value="Genomic_DNA"/>
</dbReference>
<dbReference type="PANTHER" id="PTHR43280">
    <property type="entry name" value="ARAC-FAMILY TRANSCRIPTIONAL REGULATOR"/>
    <property type="match status" value="1"/>
</dbReference>
<keyword evidence="7" id="KW-1185">Reference proteome</keyword>
<evidence type="ECO:0000256" key="1">
    <source>
        <dbReference type="ARBA" id="ARBA00023015"/>
    </source>
</evidence>
<dbReference type="InterPro" id="IPR020449">
    <property type="entry name" value="Tscrpt_reg_AraC-type_HTH"/>
</dbReference>
<dbReference type="SUPFAM" id="SSF46689">
    <property type="entry name" value="Homeodomain-like"/>
    <property type="match status" value="1"/>
</dbReference>
<dbReference type="Pfam" id="PF02311">
    <property type="entry name" value="AraC_binding"/>
    <property type="match status" value="1"/>
</dbReference>
<feature type="domain" description="HTH araC/xylS-type" evidence="5">
    <location>
        <begin position="221"/>
        <end position="318"/>
    </location>
</feature>
<dbReference type="InterPro" id="IPR037923">
    <property type="entry name" value="HTH-like"/>
</dbReference>
<dbReference type="InterPro" id="IPR018060">
    <property type="entry name" value="HTH_AraC"/>
</dbReference>
<keyword evidence="1" id="KW-0805">Transcription regulation</keyword>
<reference evidence="6" key="1">
    <citation type="submission" date="2021-12" db="EMBL/GenBank/DDBJ databases">
        <authorList>
            <person name="Rodrigo-Torres L."/>
            <person name="Arahal R. D."/>
            <person name="Lucena T."/>
        </authorList>
    </citation>
    <scope>NUCLEOTIDE SEQUENCE</scope>
    <source>
        <strain evidence="6">CECT 8226</strain>
    </source>
</reference>
<proteinExistence type="predicted"/>
<dbReference type="SMART" id="SM00342">
    <property type="entry name" value="HTH_ARAC"/>
    <property type="match status" value="1"/>
</dbReference>
<gene>
    <name evidence="6" type="primary">rhaR_3</name>
    <name evidence="6" type="ORF">VHP8226_02813</name>
</gene>
<evidence type="ECO:0000256" key="4">
    <source>
        <dbReference type="ARBA" id="ARBA00023163"/>
    </source>
</evidence>
<dbReference type="InterPro" id="IPR003313">
    <property type="entry name" value="AraC-bd"/>
</dbReference>
<name>A0ABN8DKM3_9VIBR</name>
<dbReference type="RefSeq" id="WP_237485690.1">
    <property type="nucleotide sequence ID" value="NZ_CAKLCM010000003.1"/>
</dbReference>
<dbReference type="Pfam" id="PF12833">
    <property type="entry name" value="HTH_18"/>
    <property type="match status" value="1"/>
</dbReference>
<sequence>MDRGLYDFMEKMKSTTIEEEGIINKNSGIDNSIFTDRYRNIISFDKVCPRGKMISIRKHTRFIHYPAHSHDYVEICYILSGHSVQVIENERVELLTGDLLFLGPGVTHEIYPTDDSDIIVNFIIHKKFFSYIFEFISETCNLSNFFTDVVFKKSSTSALIFSTKGNNRLEMSLNEMLSELDGDKFLTEPRVKFLLGILVLDLTLEKPKKIDKVSYDQGVLCKVITYMEKNLKSANLNEISEELNLKNYNLSKLIKKESGVTFNNLLREIRFNRFCEIIKIKNVSINDLAIEVGFSNTSDFYKKFKAKFGVSPREYRNTH</sequence>
<comment type="caution">
    <text evidence="6">The sequence shown here is derived from an EMBL/GenBank/DDBJ whole genome shotgun (WGS) entry which is preliminary data.</text>
</comment>
<evidence type="ECO:0000256" key="2">
    <source>
        <dbReference type="ARBA" id="ARBA00023125"/>
    </source>
</evidence>
<evidence type="ECO:0000256" key="3">
    <source>
        <dbReference type="ARBA" id="ARBA00023159"/>
    </source>
</evidence>
<keyword evidence="2" id="KW-0238">DNA-binding</keyword>
<dbReference type="InterPro" id="IPR009057">
    <property type="entry name" value="Homeodomain-like_sf"/>
</dbReference>
<evidence type="ECO:0000313" key="7">
    <source>
        <dbReference type="Proteomes" id="UP000838160"/>
    </source>
</evidence>
<protein>
    <submittedName>
        <fullName evidence="6">HTH-type transcriptional activator RhaR</fullName>
    </submittedName>
</protein>